<evidence type="ECO:0000313" key="2">
    <source>
        <dbReference type="EMBL" id="MEQ2254262.1"/>
    </source>
</evidence>
<dbReference type="EMBL" id="JAHRIQ010104355">
    <property type="protein sequence ID" value="MEQ2254262.1"/>
    <property type="molecule type" value="Genomic_DNA"/>
</dbReference>
<evidence type="ECO:0000313" key="3">
    <source>
        <dbReference type="Proteomes" id="UP001482620"/>
    </source>
</evidence>
<reference evidence="2 3" key="1">
    <citation type="submission" date="2021-06" db="EMBL/GenBank/DDBJ databases">
        <authorList>
            <person name="Palmer J.M."/>
        </authorList>
    </citation>
    <scope>NUCLEOTIDE SEQUENCE [LARGE SCALE GENOMIC DNA]</scope>
    <source>
        <strain evidence="3">if_2019</strain>
        <tissue evidence="2">Muscle</tissue>
    </source>
</reference>
<proteinExistence type="predicted"/>
<feature type="signal peptide" evidence="1">
    <location>
        <begin position="1"/>
        <end position="25"/>
    </location>
</feature>
<gene>
    <name evidence="2" type="ORF">ILYODFUR_001913</name>
</gene>
<comment type="caution">
    <text evidence="2">The sequence shown here is derived from an EMBL/GenBank/DDBJ whole genome shotgun (WGS) entry which is preliminary data.</text>
</comment>
<sequence length="143" mass="16573">MQGLKMSRKIFFCVAVCLILSSVHAAQKTLNSITDLIKCPLSENTNILELLYWFAHQVDIDGYVRLTFDPNSDYGSHHYGNYENILDQLPRGQQYYTIDNVYSVADSPSAHHFTASPLFCRFDRFMPNVFQERRCRLKRQVSA</sequence>
<name>A0ABV0VBY0_9TELE</name>
<organism evidence="2 3">
    <name type="scientific">Ilyodon furcidens</name>
    <name type="common">goldbreast splitfin</name>
    <dbReference type="NCBI Taxonomy" id="33524"/>
    <lineage>
        <taxon>Eukaryota</taxon>
        <taxon>Metazoa</taxon>
        <taxon>Chordata</taxon>
        <taxon>Craniata</taxon>
        <taxon>Vertebrata</taxon>
        <taxon>Euteleostomi</taxon>
        <taxon>Actinopterygii</taxon>
        <taxon>Neopterygii</taxon>
        <taxon>Teleostei</taxon>
        <taxon>Neoteleostei</taxon>
        <taxon>Acanthomorphata</taxon>
        <taxon>Ovalentaria</taxon>
        <taxon>Atherinomorphae</taxon>
        <taxon>Cyprinodontiformes</taxon>
        <taxon>Goodeidae</taxon>
        <taxon>Ilyodon</taxon>
    </lineage>
</organism>
<evidence type="ECO:0000256" key="1">
    <source>
        <dbReference type="SAM" id="SignalP"/>
    </source>
</evidence>
<accession>A0ABV0VBY0</accession>
<evidence type="ECO:0008006" key="4">
    <source>
        <dbReference type="Google" id="ProtNLM"/>
    </source>
</evidence>
<keyword evidence="1" id="KW-0732">Signal</keyword>
<protein>
    <recommendedName>
        <fullName evidence="4">Secreted protein</fullName>
    </recommendedName>
</protein>
<dbReference type="Proteomes" id="UP001482620">
    <property type="component" value="Unassembled WGS sequence"/>
</dbReference>
<keyword evidence="3" id="KW-1185">Reference proteome</keyword>
<feature type="chain" id="PRO_5047261298" description="Secreted protein" evidence="1">
    <location>
        <begin position="26"/>
        <end position="143"/>
    </location>
</feature>